<reference evidence="9" key="1">
    <citation type="journal article" date="2019" name="Int. J. Syst. Evol. Microbiol.">
        <title>The Global Catalogue of Microorganisms (GCM) 10K type strain sequencing project: providing services to taxonomists for standard genome sequencing and annotation.</title>
        <authorList>
            <consortium name="The Broad Institute Genomics Platform"/>
            <consortium name="The Broad Institute Genome Sequencing Center for Infectious Disease"/>
            <person name="Wu L."/>
            <person name="Ma J."/>
        </authorList>
    </citation>
    <scope>NUCLEOTIDE SEQUENCE [LARGE SCALE GENOMIC DNA]</scope>
    <source>
        <strain evidence="9">CGMCC 4.1799</strain>
    </source>
</reference>
<evidence type="ECO:0000313" key="8">
    <source>
        <dbReference type="EMBL" id="MFC5546252.1"/>
    </source>
</evidence>
<organism evidence="8 9">
    <name type="scientific">Marinobacter koreensis</name>
    <dbReference type="NCBI Taxonomy" id="335974"/>
    <lineage>
        <taxon>Bacteria</taxon>
        <taxon>Pseudomonadati</taxon>
        <taxon>Pseudomonadota</taxon>
        <taxon>Gammaproteobacteria</taxon>
        <taxon>Pseudomonadales</taxon>
        <taxon>Marinobacteraceae</taxon>
        <taxon>Marinobacter</taxon>
    </lineage>
</organism>
<evidence type="ECO:0000256" key="5">
    <source>
        <dbReference type="RuleBase" id="RU004404"/>
    </source>
</evidence>
<dbReference type="InterPro" id="IPR004447">
    <property type="entry name" value="Peptidase_S41A"/>
</dbReference>
<dbReference type="InterPro" id="IPR036034">
    <property type="entry name" value="PDZ_sf"/>
</dbReference>
<evidence type="ECO:0000313" key="9">
    <source>
        <dbReference type="Proteomes" id="UP001596055"/>
    </source>
</evidence>
<protein>
    <submittedName>
        <fullName evidence="8">Carboxy terminal-processing peptidase</fullName>
        <ecNumber evidence="8">3.4.21.102</ecNumber>
    </submittedName>
</protein>
<dbReference type="PROSITE" id="PS50106">
    <property type="entry name" value="PDZ"/>
    <property type="match status" value="1"/>
</dbReference>
<keyword evidence="9" id="KW-1185">Reference proteome</keyword>
<comment type="caution">
    <text evidence="8">The sequence shown here is derived from an EMBL/GenBank/DDBJ whole genome shotgun (WGS) entry which is preliminary data.</text>
</comment>
<evidence type="ECO:0000256" key="2">
    <source>
        <dbReference type="ARBA" id="ARBA00022670"/>
    </source>
</evidence>
<proteinExistence type="inferred from homology"/>
<dbReference type="InterPro" id="IPR029045">
    <property type="entry name" value="ClpP/crotonase-like_dom_sf"/>
</dbReference>
<feature type="domain" description="PDZ" evidence="7">
    <location>
        <begin position="257"/>
        <end position="333"/>
    </location>
</feature>
<dbReference type="GO" id="GO:0004252">
    <property type="term" value="F:serine-type endopeptidase activity"/>
    <property type="evidence" value="ECO:0007669"/>
    <property type="project" value="UniProtKB-EC"/>
</dbReference>
<evidence type="ECO:0000256" key="4">
    <source>
        <dbReference type="ARBA" id="ARBA00022825"/>
    </source>
</evidence>
<evidence type="ECO:0000256" key="6">
    <source>
        <dbReference type="SAM" id="SignalP"/>
    </source>
</evidence>
<dbReference type="SMART" id="SM00245">
    <property type="entry name" value="TSPc"/>
    <property type="match status" value="1"/>
</dbReference>
<dbReference type="SMART" id="SM00228">
    <property type="entry name" value="PDZ"/>
    <property type="match status" value="1"/>
</dbReference>
<dbReference type="CDD" id="cd07560">
    <property type="entry name" value="Peptidase_S41_CPP"/>
    <property type="match status" value="1"/>
</dbReference>
<evidence type="ECO:0000259" key="7">
    <source>
        <dbReference type="PROSITE" id="PS50106"/>
    </source>
</evidence>
<name>A0ABW0RN58_9GAMM</name>
<dbReference type="InterPro" id="IPR005151">
    <property type="entry name" value="Tail-specific_protease"/>
</dbReference>
<comment type="similarity">
    <text evidence="1 5">Belongs to the peptidase S41A family.</text>
</comment>
<dbReference type="PANTHER" id="PTHR32060">
    <property type="entry name" value="TAIL-SPECIFIC PROTEASE"/>
    <property type="match status" value="1"/>
</dbReference>
<dbReference type="Pfam" id="PF00595">
    <property type="entry name" value="PDZ"/>
    <property type="match status" value="1"/>
</dbReference>
<dbReference type="SUPFAM" id="SSF52096">
    <property type="entry name" value="ClpP/crotonase"/>
    <property type="match status" value="1"/>
</dbReference>
<dbReference type="Pfam" id="PF11818">
    <property type="entry name" value="DUF3340"/>
    <property type="match status" value="1"/>
</dbReference>
<evidence type="ECO:0000256" key="1">
    <source>
        <dbReference type="ARBA" id="ARBA00009179"/>
    </source>
</evidence>
<gene>
    <name evidence="8" type="ORF">ACFPQA_14400</name>
</gene>
<dbReference type="NCBIfam" id="TIGR00225">
    <property type="entry name" value="prc"/>
    <property type="match status" value="1"/>
</dbReference>
<dbReference type="Proteomes" id="UP001596055">
    <property type="component" value="Unassembled WGS sequence"/>
</dbReference>
<dbReference type="Gene3D" id="2.30.42.10">
    <property type="match status" value="1"/>
</dbReference>
<dbReference type="PANTHER" id="PTHR32060:SF22">
    <property type="entry name" value="CARBOXYL-TERMINAL-PROCESSING PEPTIDASE 3, CHLOROPLASTIC"/>
    <property type="match status" value="1"/>
</dbReference>
<keyword evidence="2 5" id="KW-0645">Protease</keyword>
<feature type="signal peptide" evidence="6">
    <location>
        <begin position="1"/>
        <end position="39"/>
    </location>
</feature>
<dbReference type="InterPro" id="IPR040573">
    <property type="entry name" value="TSP_N"/>
</dbReference>
<keyword evidence="3 5" id="KW-0378">Hydrolase</keyword>
<keyword evidence="6" id="KW-0732">Signal</keyword>
<dbReference type="EMBL" id="JBHSNL010000004">
    <property type="protein sequence ID" value="MFC5546252.1"/>
    <property type="molecule type" value="Genomic_DNA"/>
</dbReference>
<dbReference type="InterPro" id="IPR020992">
    <property type="entry name" value="Tail_Prtase_C"/>
</dbReference>
<accession>A0ABW0RN58</accession>
<dbReference type="Pfam" id="PF17804">
    <property type="entry name" value="TSP_NTD"/>
    <property type="match status" value="1"/>
</dbReference>
<evidence type="ECO:0000256" key="3">
    <source>
        <dbReference type="ARBA" id="ARBA00022801"/>
    </source>
</evidence>
<dbReference type="Pfam" id="PF03572">
    <property type="entry name" value="Peptidase_S41"/>
    <property type="match status" value="1"/>
</dbReference>
<dbReference type="Gene3D" id="3.90.226.10">
    <property type="entry name" value="2-enoyl-CoA Hydratase, Chain A, domain 1"/>
    <property type="match status" value="1"/>
</dbReference>
<feature type="chain" id="PRO_5046792569" evidence="6">
    <location>
        <begin position="40"/>
        <end position="725"/>
    </location>
</feature>
<dbReference type="RefSeq" id="WP_248160371.1">
    <property type="nucleotide sequence ID" value="NZ_JAKZAJ010000006.1"/>
</dbReference>
<dbReference type="InterPro" id="IPR001478">
    <property type="entry name" value="PDZ"/>
</dbReference>
<keyword evidence="4 5" id="KW-0720">Serine protease</keyword>
<dbReference type="EC" id="3.4.21.102" evidence="8"/>
<dbReference type="CDD" id="cd06782">
    <property type="entry name" value="cpPDZ_CPP-like"/>
    <property type="match status" value="1"/>
</dbReference>
<sequence>MTIAENVFPRRQAFSGSGKKLFRTLTVTLLLSTAFGAQAKLDEANKVYKPVAPTIEQARANILIARQLQFTHFRDLSINNQLSDEVFNAYLDYLDGQRIYLTKQDISKFDNVRPQLGSALKTGQLQPGFDIYNLVQERIIGRLKFALNVIDQGIDKLDFSKDESILLDRSKADWEPDTAALDELWIKRIKNAVLAQRLNGTDDDTIADNLKRRYEGQLKRAYQARSEDAFQAYMNAFTGMWDPHTSYFSPRVSENFNINMSLSLEGIGAVLQSDNEYTKVVRLVPGGPASKQGQLQPADRIVAVGQGDEKPVNVIGWRLDEVVDLIRGPRDSVVKLEVIPANASDETVTKTISIKRDQVKLEEQSASKDVIHLKRDGKDYNVGVITIPTFYADFQAMQAGDPNYKSTTRDVRKLIGELEQNDGIDGLVIDLRNNGGGALQEANDLVGLFIEQGPTVQIRHANNEVQVMKDEDPSVAYDGPMVVLVNRMSASASEIFAGAIQDYGRGLVVGSQTFGKGTVQAVRPLNHGQLKITQSKFYRISGGSTQHKGVIPDIEIPSRIDKNRIGEDALDHALPWDQIEAVPHTRYFDFSNVIGELRKRHDQRFAKSPDFKLLQREIDFLNKQREQDSVSLNEDKRRSQYNQIERTRLTIANARRELHGEKPFDSLEALEKWQDAQAADLDKTDEEMDFVIKEGGYIMADMLDLDHNMASIITPHQFAAQAPAK</sequence>
<dbReference type="SUPFAM" id="SSF50156">
    <property type="entry name" value="PDZ domain-like"/>
    <property type="match status" value="1"/>
</dbReference>